<name>A0A147KAK7_9BACI</name>
<dbReference type="STRING" id="1150625.Q75_04535"/>
<evidence type="ECO:0000256" key="4">
    <source>
        <dbReference type="ARBA" id="ARBA00023163"/>
    </source>
</evidence>
<sequence>MRNFFIDENHKRSVVKGSFLFREGSTANEVYFLQQGRMQISKVIPDGREISLRMTSEGDVIGDFTLFCGTSTHSMNCKALENCTVYSLPKSIFEQKLARNPELTIEWLKWVQLQNRRNETKFRDLILHGKKGALYSTIIRLANSYGKATPDGIVIDLPLTNQELANFCGTSREVVNRLLNELKKEGVLSLEKGYVTLHRLQFLKDSIECEDCPIEVCQIH</sequence>
<dbReference type="GO" id="GO:0005829">
    <property type="term" value="C:cytosol"/>
    <property type="evidence" value="ECO:0007669"/>
    <property type="project" value="TreeGrafter"/>
</dbReference>
<dbReference type="Gene3D" id="2.60.120.10">
    <property type="entry name" value="Jelly Rolls"/>
    <property type="match status" value="1"/>
</dbReference>
<keyword evidence="4" id="KW-0804">Transcription</keyword>
<dbReference type="Pfam" id="PF00027">
    <property type="entry name" value="cNMP_binding"/>
    <property type="match status" value="1"/>
</dbReference>
<feature type="domain" description="Cyclic nucleotide-binding" evidence="5">
    <location>
        <begin position="1"/>
        <end position="103"/>
    </location>
</feature>
<dbReference type="SUPFAM" id="SSF46785">
    <property type="entry name" value="Winged helix' DNA-binding domain"/>
    <property type="match status" value="1"/>
</dbReference>
<dbReference type="PRINTS" id="PR00034">
    <property type="entry name" value="HTHCRP"/>
</dbReference>
<dbReference type="PROSITE" id="PS51063">
    <property type="entry name" value="HTH_CRP_2"/>
    <property type="match status" value="1"/>
</dbReference>
<evidence type="ECO:0000256" key="2">
    <source>
        <dbReference type="ARBA" id="ARBA00023125"/>
    </source>
</evidence>
<evidence type="ECO:0000313" key="7">
    <source>
        <dbReference type="EMBL" id="KUP07671.1"/>
    </source>
</evidence>
<dbReference type="InterPro" id="IPR050397">
    <property type="entry name" value="Env_Response_Regulators"/>
</dbReference>
<feature type="domain" description="HTH crp-type" evidence="6">
    <location>
        <begin position="128"/>
        <end position="201"/>
    </location>
</feature>
<dbReference type="CDD" id="cd00038">
    <property type="entry name" value="CAP_ED"/>
    <property type="match status" value="1"/>
</dbReference>
<dbReference type="SUPFAM" id="SSF51206">
    <property type="entry name" value="cAMP-binding domain-like"/>
    <property type="match status" value="1"/>
</dbReference>
<keyword evidence="3" id="KW-0010">Activator</keyword>
<dbReference type="PANTHER" id="PTHR24567:SF74">
    <property type="entry name" value="HTH-TYPE TRANSCRIPTIONAL REGULATOR ARCR"/>
    <property type="match status" value="1"/>
</dbReference>
<comment type="caution">
    <text evidence="7">The sequence shown here is derived from an EMBL/GenBank/DDBJ whole genome shotgun (WGS) entry which is preliminary data.</text>
</comment>
<dbReference type="InterPro" id="IPR018490">
    <property type="entry name" value="cNMP-bd_dom_sf"/>
</dbReference>
<keyword evidence="1" id="KW-0805">Transcription regulation</keyword>
<dbReference type="InterPro" id="IPR036388">
    <property type="entry name" value="WH-like_DNA-bd_sf"/>
</dbReference>
<dbReference type="InterPro" id="IPR036390">
    <property type="entry name" value="WH_DNA-bd_sf"/>
</dbReference>
<gene>
    <name evidence="7" type="ORF">Q75_04535</name>
</gene>
<evidence type="ECO:0000259" key="5">
    <source>
        <dbReference type="PROSITE" id="PS50042"/>
    </source>
</evidence>
<dbReference type="EMBL" id="LDYG01000021">
    <property type="protein sequence ID" value="KUP07671.1"/>
    <property type="molecule type" value="Genomic_DNA"/>
</dbReference>
<dbReference type="InterPro" id="IPR014710">
    <property type="entry name" value="RmlC-like_jellyroll"/>
</dbReference>
<dbReference type="Proteomes" id="UP000074108">
    <property type="component" value="Unassembled WGS sequence"/>
</dbReference>
<evidence type="ECO:0000256" key="1">
    <source>
        <dbReference type="ARBA" id="ARBA00023015"/>
    </source>
</evidence>
<proteinExistence type="predicted"/>
<reference evidence="7 8" key="1">
    <citation type="journal article" date="2016" name="Front. Microbiol.">
        <title>Microevolution Analysis of Bacillus coahuilensis Unveils Differences in Phosphorus Acquisition Strategies and Their Regulation.</title>
        <authorList>
            <person name="Gomez-Lunar Z."/>
            <person name="Hernandez-Gonzalez I."/>
            <person name="Rodriguez-Torres M.D."/>
            <person name="Souza V."/>
            <person name="Olmedo-Alvarez G."/>
        </authorList>
    </citation>
    <scope>NUCLEOTIDE SEQUENCE [LARGE SCALE GENOMIC DNA]</scope>
    <source>
        <strain evidence="8">p1.1.43</strain>
    </source>
</reference>
<dbReference type="SMART" id="SM00419">
    <property type="entry name" value="HTH_CRP"/>
    <property type="match status" value="1"/>
</dbReference>
<dbReference type="PATRIC" id="fig|1150625.3.peg.950"/>
<dbReference type="InterPro" id="IPR000595">
    <property type="entry name" value="cNMP-bd_dom"/>
</dbReference>
<organism evidence="7 8">
    <name type="scientific">Bacillus coahuilensis p1.1.43</name>
    <dbReference type="NCBI Taxonomy" id="1150625"/>
    <lineage>
        <taxon>Bacteria</taxon>
        <taxon>Bacillati</taxon>
        <taxon>Bacillota</taxon>
        <taxon>Bacilli</taxon>
        <taxon>Bacillales</taxon>
        <taxon>Bacillaceae</taxon>
        <taxon>Bacillus</taxon>
    </lineage>
</organism>
<keyword evidence="8" id="KW-1185">Reference proteome</keyword>
<dbReference type="SMART" id="SM00100">
    <property type="entry name" value="cNMP"/>
    <property type="match status" value="1"/>
</dbReference>
<dbReference type="PROSITE" id="PS50042">
    <property type="entry name" value="CNMP_BINDING_3"/>
    <property type="match status" value="1"/>
</dbReference>
<dbReference type="Gene3D" id="1.10.10.10">
    <property type="entry name" value="Winged helix-like DNA-binding domain superfamily/Winged helix DNA-binding domain"/>
    <property type="match status" value="1"/>
</dbReference>
<dbReference type="Pfam" id="PF13545">
    <property type="entry name" value="HTH_Crp_2"/>
    <property type="match status" value="1"/>
</dbReference>
<evidence type="ECO:0000259" key="6">
    <source>
        <dbReference type="PROSITE" id="PS51063"/>
    </source>
</evidence>
<dbReference type="InterPro" id="IPR012318">
    <property type="entry name" value="HTH_CRP"/>
</dbReference>
<protein>
    <submittedName>
        <fullName evidence="7">Crp/Fnr family transcriptional regulator</fullName>
    </submittedName>
</protein>
<dbReference type="AlphaFoldDB" id="A0A147KAK7"/>
<evidence type="ECO:0000256" key="3">
    <source>
        <dbReference type="ARBA" id="ARBA00023159"/>
    </source>
</evidence>
<keyword evidence="2" id="KW-0238">DNA-binding</keyword>
<dbReference type="GO" id="GO:0003677">
    <property type="term" value="F:DNA binding"/>
    <property type="evidence" value="ECO:0007669"/>
    <property type="project" value="UniProtKB-KW"/>
</dbReference>
<evidence type="ECO:0000313" key="8">
    <source>
        <dbReference type="Proteomes" id="UP000074108"/>
    </source>
</evidence>
<dbReference type="PANTHER" id="PTHR24567">
    <property type="entry name" value="CRP FAMILY TRANSCRIPTIONAL REGULATORY PROTEIN"/>
    <property type="match status" value="1"/>
</dbReference>
<dbReference type="CDD" id="cd00092">
    <property type="entry name" value="HTH_CRP"/>
    <property type="match status" value="1"/>
</dbReference>
<dbReference type="GO" id="GO:0003700">
    <property type="term" value="F:DNA-binding transcription factor activity"/>
    <property type="evidence" value="ECO:0007669"/>
    <property type="project" value="TreeGrafter"/>
</dbReference>
<accession>A0A147KAK7</accession>